<feature type="domain" description="Aerobactin siderophore biosynthesis IucA/IucC N-terminal" evidence="4">
    <location>
        <begin position="197"/>
        <end position="434"/>
    </location>
</feature>
<sequence length="656" mass="72918">MPQHQPADHPSSPDIGRVPPSPGLRPDGPIPQPPAGGTPSQPPAEGTPSQPPAGGTPKARRAGGEGSLLHRPAELTEEHWQRACRAMLAKMLGEFAYEELITPAPEADGYRLELPTADYRYTARRGAYGSWQVDPESITSTAGVDPLRFVQHARHTLGLTGDTLGHLLRELTATLLADTRQLATELTAAELADLGHAELEGRQTGHPWIVPNKGRIGLSAGDVAEWAPEARTPKRLPWLAVHRSLAQYRGPADLYRSELDNLAELRAPLGERAEEYHLLPVHPWQWDEVILPLFAPQIAAGLIVPLPGDGDLRLPQQSIRSFFNLSHPERCTVKLPLSILNTLVWRGLPTERTLAAPAVTAWIHRLRDNDPFLRDECRVILLGEIASVTVDHPIYRELPEVPYQYKELLGAIWREPLGPGLRPGERARTLAALLSTGSDGRALAAELVARSGLPARDWLRRLFAVMVPPLLHFLYQYGTVFSPHGENAIVVFDEYDRPARLAVKDFVDDVNISDQDLPEFADLPAEVEAVLLRQPPEYLCQFLHSGLFIGVYRYLAPIAERQLGVAEDEFWTLLSERILAHQRRFPELADRFKLFDLFTPRIDRLCLNRNRLLLDGYRDRPQRPHAAVYGQVDNALNPGGPSAPVCQRDRTVTPAP</sequence>
<accession>A0ABP5RH32</accession>
<dbReference type="InterPro" id="IPR037455">
    <property type="entry name" value="LucA/IucC-like"/>
</dbReference>
<name>A0ABP5RH32_9ACTN</name>
<comment type="pathway">
    <text evidence="1">Siderophore biosynthesis.</text>
</comment>
<dbReference type="Gene3D" id="3.30.310.280">
    <property type="match status" value="1"/>
</dbReference>
<dbReference type="Pfam" id="PF06276">
    <property type="entry name" value="FhuF"/>
    <property type="match status" value="1"/>
</dbReference>
<reference evidence="7" key="1">
    <citation type="journal article" date="2019" name="Int. J. Syst. Evol. Microbiol.">
        <title>The Global Catalogue of Microorganisms (GCM) 10K type strain sequencing project: providing services to taxonomists for standard genome sequencing and annotation.</title>
        <authorList>
            <consortium name="The Broad Institute Genomics Platform"/>
            <consortium name="The Broad Institute Genome Sequencing Center for Infectious Disease"/>
            <person name="Wu L."/>
            <person name="Ma J."/>
        </authorList>
    </citation>
    <scope>NUCLEOTIDE SEQUENCE [LARGE SCALE GENOMIC DNA]</scope>
    <source>
        <strain evidence="7">JCM 7356</strain>
    </source>
</reference>
<evidence type="ECO:0000313" key="6">
    <source>
        <dbReference type="EMBL" id="GAA2258442.1"/>
    </source>
</evidence>
<evidence type="ECO:0000259" key="5">
    <source>
        <dbReference type="Pfam" id="PF06276"/>
    </source>
</evidence>
<evidence type="ECO:0000313" key="7">
    <source>
        <dbReference type="Proteomes" id="UP001500305"/>
    </source>
</evidence>
<dbReference type="Gene3D" id="1.10.510.40">
    <property type="match status" value="1"/>
</dbReference>
<feature type="domain" description="Aerobactin siderophore biosynthesis IucA/IucC-like C-terminal" evidence="5">
    <location>
        <begin position="457"/>
        <end position="617"/>
    </location>
</feature>
<dbReference type="PANTHER" id="PTHR34384:SF6">
    <property type="entry name" value="STAPHYLOFERRIN B SYNTHASE"/>
    <property type="match status" value="1"/>
</dbReference>
<comment type="similarity">
    <text evidence="2">Belongs to the IucA/IucC family.</text>
</comment>
<feature type="compositionally biased region" description="Pro residues" evidence="3">
    <location>
        <begin position="19"/>
        <end position="42"/>
    </location>
</feature>
<feature type="region of interest" description="Disordered" evidence="3">
    <location>
        <begin position="1"/>
        <end position="65"/>
    </location>
</feature>
<evidence type="ECO:0000256" key="3">
    <source>
        <dbReference type="SAM" id="MobiDB-lite"/>
    </source>
</evidence>
<dbReference type="Pfam" id="PF04183">
    <property type="entry name" value="IucA_IucC"/>
    <property type="match status" value="1"/>
</dbReference>
<evidence type="ECO:0000256" key="1">
    <source>
        <dbReference type="ARBA" id="ARBA00004924"/>
    </source>
</evidence>
<evidence type="ECO:0000256" key="2">
    <source>
        <dbReference type="ARBA" id="ARBA00007832"/>
    </source>
</evidence>
<dbReference type="Proteomes" id="UP001500305">
    <property type="component" value="Unassembled WGS sequence"/>
</dbReference>
<dbReference type="PANTHER" id="PTHR34384">
    <property type="entry name" value="L-2,3-DIAMINOPROPANOATE--CITRATE LIGASE"/>
    <property type="match status" value="1"/>
</dbReference>
<dbReference type="EMBL" id="BAAATR010000023">
    <property type="protein sequence ID" value="GAA2258442.1"/>
    <property type="molecule type" value="Genomic_DNA"/>
</dbReference>
<keyword evidence="7" id="KW-1185">Reference proteome</keyword>
<dbReference type="Gene3D" id="6.10.250.3370">
    <property type="match status" value="1"/>
</dbReference>
<evidence type="ECO:0000259" key="4">
    <source>
        <dbReference type="Pfam" id="PF04183"/>
    </source>
</evidence>
<gene>
    <name evidence="6" type="ORF">GCM10010430_47960</name>
</gene>
<comment type="caution">
    <text evidence="6">The sequence shown here is derived from an EMBL/GenBank/DDBJ whole genome shotgun (WGS) entry which is preliminary data.</text>
</comment>
<organism evidence="6 7">
    <name type="scientific">Kitasatospora cystarginea</name>
    <dbReference type="NCBI Taxonomy" id="58350"/>
    <lineage>
        <taxon>Bacteria</taxon>
        <taxon>Bacillati</taxon>
        <taxon>Actinomycetota</taxon>
        <taxon>Actinomycetes</taxon>
        <taxon>Kitasatosporales</taxon>
        <taxon>Streptomycetaceae</taxon>
        <taxon>Kitasatospora</taxon>
    </lineage>
</organism>
<dbReference type="InterPro" id="IPR022770">
    <property type="entry name" value="IucA/IucC-like_C"/>
</dbReference>
<proteinExistence type="inferred from homology"/>
<dbReference type="InterPro" id="IPR007310">
    <property type="entry name" value="Aerobactin_biosyn_IucA/IucC_N"/>
</dbReference>
<protein>
    <submittedName>
        <fullName evidence="6">IucA/IucC family siderophore biosynthesis protein</fullName>
    </submittedName>
</protein>